<proteinExistence type="predicted"/>
<name>A0A919UMR2_9ACTN</name>
<organism evidence="2 3">
    <name type="scientific">Acrocarpospora phusangensis</name>
    <dbReference type="NCBI Taxonomy" id="1070424"/>
    <lineage>
        <taxon>Bacteria</taxon>
        <taxon>Bacillati</taxon>
        <taxon>Actinomycetota</taxon>
        <taxon>Actinomycetes</taxon>
        <taxon>Streptosporangiales</taxon>
        <taxon>Streptosporangiaceae</taxon>
        <taxon>Acrocarpospora</taxon>
    </lineage>
</organism>
<dbReference type="AlphaFoldDB" id="A0A919UMR2"/>
<dbReference type="GO" id="GO:0005975">
    <property type="term" value="P:carbohydrate metabolic process"/>
    <property type="evidence" value="ECO:0007669"/>
    <property type="project" value="InterPro"/>
</dbReference>
<evidence type="ECO:0008006" key="4">
    <source>
        <dbReference type="Google" id="ProtNLM"/>
    </source>
</evidence>
<dbReference type="RefSeq" id="WP_204040424.1">
    <property type="nucleotide sequence ID" value="NZ_BOOA01000011.1"/>
</dbReference>
<gene>
    <name evidence="2" type="ORF">Aph01nite_19520</name>
</gene>
<dbReference type="Gene3D" id="1.50.10.10">
    <property type="match status" value="2"/>
</dbReference>
<dbReference type="Proteomes" id="UP000640052">
    <property type="component" value="Unassembled WGS sequence"/>
</dbReference>
<accession>A0A919UMR2</accession>
<protein>
    <recommendedName>
        <fullName evidence="4">Sugar ABC transporter permease</fullName>
    </recommendedName>
</protein>
<feature type="region of interest" description="Disordered" evidence="1">
    <location>
        <begin position="189"/>
        <end position="209"/>
    </location>
</feature>
<dbReference type="InterPro" id="IPR012341">
    <property type="entry name" value="6hp_glycosidase-like_sf"/>
</dbReference>
<dbReference type="EMBL" id="BOOA01000011">
    <property type="protein sequence ID" value="GIH23642.1"/>
    <property type="molecule type" value="Genomic_DNA"/>
</dbReference>
<sequence length="339" mass="35927">MNWAESTLAGILDRAARTEDMLAGRWPLYADPATGEWRTTSRGSWTGGFWAGLLWLRARYGGDPADRDVARHRTEALRPWLTADTATRGLIFWYGTALSDATALRDEAAAACARAYDPALGIVPWGTAFGGPGDLARVDAAPGLIPLLAHTPGGAGIARAHLERQVTLTTGDPDLPPAWRPAPLDRQVTLTTGAPGLPPARRPRTNGWTRHPDPPAGWSRTPSWLALAVAGHEDLARRVLRHPVVAARFDVGAAAPGDTSATAIDAVAALHLAPAHGSWLRARGEELLAGLVSGHVRQGRLLGGCYDQANGVASRHELVWGDFFLALGLAALIEGVPPC</sequence>
<evidence type="ECO:0000256" key="1">
    <source>
        <dbReference type="SAM" id="MobiDB-lite"/>
    </source>
</evidence>
<dbReference type="SUPFAM" id="SSF48208">
    <property type="entry name" value="Six-hairpin glycosidases"/>
    <property type="match status" value="1"/>
</dbReference>
<reference evidence="2" key="1">
    <citation type="submission" date="2021-01" db="EMBL/GenBank/DDBJ databases">
        <title>Whole genome shotgun sequence of Acrocarpospora phusangensis NBRC 108782.</title>
        <authorList>
            <person name="Komaki H."/>
            <person name="Tamura T."/>
        </authorList>
    </citation>
    <scope>NUCLEOTIDE SEQUENCE</scope>
    <source>
        <strain evidence="2">NBRC 108782</strain>
    </source>
</reference>
<evidence type="ECO:0000313" key="2">
    <source>
        <dbReference type="EMBL" id="GIH23642.1"/>
    </source>
</evidence>
<evidence type="ECO:0000313" key="3">
    <source>
        <dbReference type="Proteomes" id="UP000640052"/>
    </source>
</evidence>
<dbReference type="InterPro" id="IPR008928">
    <property type="entry name" value="6-hairpin_glycosidase_sf"/>
</dbReference>
<keyword evidence="3" id="KW-1185">Reference proteome</keyword>
<comment type="caution">
    <text evidence="2">The sequence shown here is derived from an EMBL/GenBank/DDBJ whole genome shotgun (WGS) entry which is preliminary data.</text>
</comment>